<gene>
    <name evidence="3" type="ORF">MJ1_0699</name>
</gene>
<reference evidence="4" key="1">
    <citation type="journal article" date="2022" name="Int. J. Syst. Evol. Microbiol.">
        <title>Nanobdella aerobiophila gen. nov., sp. nov., a thermoacidophilic, obligate ectosymbiotic archaeon, and proposal of Nanobdellaceae fam. nov., Nanobdellales ord. nov. and Nanobdellia class. nov.</title>
        <authorList>
            <person name="Kato S."/>
            <person name="Ogasawara A."/>
            <person name="Itoh T."/>
            <person name="Sakai H.D."/>
            <person name="Shimizu M."/>
            <person name="Yuki M."/>
            <person name="Kaneko M."/>
            <person name="Takashina T."/>
            <person name="Ohkuma M."/>
        </authorList>
    </citation>
    <scope>NUCLEOTIDE SEQUENCE [LARGE SCALE GENOMIC DNA]</scope>
    <source>
        <strain evidence="4">MJ1</strain>
    </source>
</reference>
<keyword evidence="3" id="KW-0966">Cell projection</keyword>
<accession>A0A915SLA7</accession>
<dbReference type="Proteomes" id="UP001055553">
    <property type="component" value="Chromosome"/>
</dbReference>
<dbReference type="InterPro" id="IPR001482">
    <property type="entry name" value="T2SS/T4SS_dom"/>
</dbReference>
<dbReference type="PANTHER" id="PTHR30486:SF6">
    <property type="entry name" value="TYPE IV PILUS RETRACTATION ATPASE PILT"/>
    <property type="match status" value="1"/>
</dbReference>
<dbReference type="SUPFAM" id="SSF52540">
    <property type="entry name" value="P-loop containing nucleoside triphosphate hydrolases"/>
    <property type="match status" value="1"/>
</dbReference>
<dbReference type="InterPro" id="IPR027417">
    <property type="entry name" value="P-loop_NTPase"/>
</dbReference>
<keyword evidence="3" id="KW-0282">Flagellum</keyword>
<dbReference type="InterPro" id="IPR050921">
    <property type="entry name" value="T4SS_GSP_E_ATPase"/>
</dbReference>
<keyword evidence="4" id="KW-1185">Reference proteome</keyword>
<evidence type="ECO:0000259" key="2">
    <source>
        <dbReference type="Pfam" id="PF00437"/>
    </source>
</evidence>
<dbReference type="Pfam" id="PF00437">
    <property type="entry name" value="T2SSE"/>
    <property type="match status" value="1"/>
</dbReference>
<dbReference type="AlphaFoldDB" id="A0A915SLA7"/>
<dbReference type="SMR" id="A0A915SLA7"/>
<organism evidence="3 4">
    <name type="scientific">Nanobdella aerobiophila</name>
    <dbReference type="NCBI Taxonomy" id="2586965"/>
    <lineage>
        <taxon>Archaea</taxon>
        <taxon>Nanobdellota</taxon>
        <taxon>Nanobdellia</taxon>
        <taxon>Nanobdellales</taxon>
        <taxon>Nanobdellaceae</taxon>
        <taxon>Nanobdella</taxon>
    </lineage>
</organism>
<dbReference type="PANTHER" id="PTHR30486">
    <property type="entry name" value="TWITCHING MOTILITY PROTEIN PILT"/>
    <property type="match status" value="1"/>
</dbReference>
<keyword evidence="3" id="KW-0969">Cilium</keyword>
<comment type="similarity">
    <text evidence="1">Belongs to the GSP E family.</text>
</comment>
<dbReference type="KEGG" id="naer:MJ1_0699"/>
<feature type="domain" description="Bacterial type II secretion system protein E" evidence="2">
    <location>
        <begin position="199"/>
        <end position="388"/>
    </location>
</feature>
<protein>
    <submittedName>
        <fullName evidence="3">Archaeal flagellar protein FlaI</fullName>
    </submittedName>
</protein>
<dbReference type="GO" id="GO:0016887">
    <property type="term" value="F:ATP hydrolysis activity"/>
    <property type="evidence" value="ECO:0007669"/>
    <property type="project" value="InterPro"/>
</dbReference>
<dbReference type="GeneID" id="74568640"/>
<dbReference type="Gene3D" id="3.30.450.380">
    <property type="match status" value="1"/>
</dbReference>
<dbReference type="Gene3D" id="3.40.50.300">
    <property type="entry name" value="P-loop containing nucleotide triphosphate hydrolases"/>
    <property type="match status" value="1"/>
</dbReference>
<evidence type="ECO:0000313" key="4">
    <source>
        <dbReference type="Proteomes" id="UP001055553"/>
    </source>
</evidence>
<dbReference type="RefSeq" id="WP_258393150.1">
    <property type="nucleotide sequence ID" value="NZ_AP019769.1"/>
</dbReference>
<sequence length="516" mass="60621">MKYIKVEDVLKYFDEQIKKENYIPEINQDKEKSEIDIIYPLIGNFSYAHIYHDLISEEIVYELLEPELSYEEKFLIEKIKKYIIDDIYKDPDKYLEKDHKTILMKELGNYINKFKIETDKNGFLKYYYYLWRDMLGLEKLEPLFYDIFIEDISCDGYDIPIYVHHSKYGILRSNIIFSRDELDRFTIKLAQKTGKNISYAEPLLDATLPDGSRINITYTDEITTKGPTFTIRKFKKQLLSLTDLIKDRTLDTKIAAYLWTLIEARANILISGSTSSGKTTLLNVISQFIPPDAKVISIEDTRELQLYHDNWIPATTRRGFNIGDRYYGEVNMYNLLAESFRQNPDYVIVGEVRGEEAYVMFQGMASGHAALSTIHTDTWKSLIRRLTTPPINLPVDQVALLDAVIFMIRARNISPSARRVREAIEVGKYKNNEIEAKSVIRWDFSDDKFETKDLGKTIEDELRYRLGYKQDIEKSIKEKEKIIKYLLNKNIRDQKKISNYIKLYYIDKDSLLSEIE</sequence>
<evidence type="ECO:0000256" key="1">
    <source>
        <dbReference type="ARBA" id="ARBA00006611"/>
    </source>
</evidence>
<dbReference type="EMBL" id="AP019769">
    <property type="protein sequence ID" value="BBL45841.1"/>
    <property type="molecule type" value="Genomic_DNA"/>
</dbReference>
<evidence type="ECO:0000313" key="3">
    <source>
        <dbReference type="EMBL" id="BBL45841.1"/>
    </source>
</evidence>
<name>A0A915SLA7_9ARCH</name>
<proteinExistence type="inferred from homology"/>
<dbReference type="CDD" id="cd01130">
    <property type="entry name" value="VirB11-like_ATPase"/>
    <property type="match status" value="1"/>
</dbReference>